<feature type="region of interest" description="Disordered" evidence="1">
    <location>
        <begin position="351"/>
        <end position="372"/>
    </location>
</feature>
<organism evidence="3 4">
    <name type="scientific">Tilletia caries</name>
    <name type="common">wheat bunt fungus</name>
    <dbReference type="NCBI Taxonomy" id="13290"/>
    <lineage>
        <taxon>Eukaryota</taxon>
        <taxon>Fungi</taxon>
        <taxon>Dikarya</taxon>
        <taxon>Basidiomycota</taxon>
        <taxon>Ustilaginomycotina</taxon>
        <taxon>Exobasidiomycetes</taxon>
        <taxon>Tilletiales</taxon>
        <taxon>Tilletiaceae</taxon>
        <taxon>Tilletia</taxon>
    </lineage>
</organism>
<protein>
    <recommendedName>
        <fullName evidence="2">DUF7330 domain-containing protein</fullName>
    </recommendedName>
</protein>
<evidence type="ECO:0000313" key="3">
    <source>
        <dbReference type="EMBL" id="CAD6930766.1"/>
    </source>
</evidence>
<keyword evidence="4" id="KW-1185">Reference proteome</keyword>
<evidence type="ECO:0000256" key="1">
    <source>
        <dbReference type="SAM" id="MobiDB-lite"/>
    </source>
</evidence>
<feature type="domain" description="DUF7330" evidence="2">
    <location>
        <begin position="596"/>
        <end position="698"/>
    </location>
</feature>
<dbReference type="InterPro" id="IPR055754">
    <property type="entry name" value="DUF7330"/>
</dbReference>
<feature type="region of interest" description="Disordered" evidence="1">
    <location>
        <begin position="120"/>
        <end position="139"/>
    </location>
</feature>
<accession>A0ABN7IVD3</accession>
<sequence>MQARPAALALGTYRKLQRHFFFYLNGVKQIFRNRARVLEIQQIKYDHSDESKQAGAQREAAHANRSAAAATEEDIDAHTAGDLDEDEAFALIDPAPSLPSAAPGVAAAAAASSSSSSRVTAGAEAAAQPVHSLSSNPTHTRDLIADSAEHKMVRHEAAEALGGGIAEEAAESDPPHTDAKPAAGQQVSIDDVVKELKRWAKDMNAPRVVRESCIVALDEMACQLKGPILPHSSPIMAIDKKVHPVEFQDDPSPNATDHLASASSGNNANMGNNPNENSYQSIHRASNEEYNSGNSDNLPPPAYAPAQPSGPWNAQASYEANRRKRNFKRAIHWTLAVLLFLLVWRVFTSSGRTSTGGPYPPSSDGSPSDWAHWSTPIELPRSKWPSNSRGPYMVTSTNFTLDPSASSLFLHAKGPGYGGRVDYVLKESSSGNVEVGVEAVYVDVLDRDQVTVVKMEDGKQGQQGVGIYNSRRNFADVNLYVTFALPREKAYKTLEGDIENLSVHFADFSSGTPTTFSRLDLQLGNGAVNFEGGLIASEVISIHSKNGKVNAQGRLEAPAVEARCDNGALVLQDVASPSIDASSANAHVEGTFHISRKLVLRSDNGAVDAKVYVEKAKEDGEGADAGRVEVDANSSNGHVTLTYLKQDADVLLFSNVKADMGHASVRHANTFVGKVELGTEMGHLDVRPPRTAASSSSSSSSQRQKKQSSSSPSRSDQSARVWHVTEDHKGMMGHKLYADLYWRDSPDSLGHTSVRSEMGSVDASFD</sequence>
<feature type="region of interest" description="Disordered" evidence="1">
    <location>
        <begin position="245"/>
        <end position="317"/>
    </location>
</feature>
<evidence type="ECO:0000313" key="4">
    <source>
        <dbReference type="Proteomes" id="UP000836402"/>
    </source>
</evidence>
<name>A0ABN7IVD3_9BASI</name>
<dbReference type="Pfam" id="PF24016">
    <property type="entry name" value="DUF7330"/>
    <property type="match status" value="1"/>
</dbReference>
<feature type="compositionally biased region" description="Low complexity" evidence="1">
    <location>
        <begin position="351"/>
        <end position="368"/>
    </location>
</feature>
<proteinExistence type="predicted"/>
<gene>
    <name evidence="3" type="ORF">JKIAZH3_G6931</name>
</gene>
<feature type="region of interest" description="Disordered" evidence="1">
    <location>
        <begin position="681"/>
        <end position="721"/>
    </location>
</feature>
<feature type="region of interest" description="Disordered" evidence="1">
    <location>
        <begin position="48"/>
        <end position="74"/>
    </location>
</feature>
<comment type="caution">
    <text evidence="3">The sequence shown here is derived from an EMBL/GenBank/DDBJ whole genome shotgun (WGS) entry which is preliminary data.</text>
</comment>
<dbReference type="Proteomes" id="UP000836402">
    <property type="component" value="Unassembled WGS sequence"/>
</dbReference>
<reference evidence="3" key="1">
    <citation type="submission" date="2020-10" db="EMBL/GenBank/DDBJ databases">
        <authorList>
            <person name="Sedaghatjoo S."/>
        </authorList>
    </citation>
    <scope>NUCLEOTIDE SEQUENCE</scope>
    <source>
        <strain evidence="3">AZH3</strain>
    </source>
</reference>
<feature type="compositionally biased region" description="Low complexity" evidence="1">
    <location>
        <begin position="260"/>
        <end position="278"/>
    </location>
</feature>
<feature type="compositionally biased region" description="Low complexity" evidence="1">
    <location>
        <begin position="694"/>
        <end position="718"/>
    </location>
</feature>
<dbReference type="EMBL" id="CAJHJG010003374">
    <property type="protein sequence ID" value="CAD6930766.1"/>
    <property type="molecule type" value="Genomic_DNA"/>
</dbReference>
<evidence type="ECO:0000259" key="2">
    <source>
        <dbReference type="Pfam" id="PF24016"/>
    </source>
</evidence>
<feature type="compositionally biased region" description="Polar residues" evidence="1">
    <location>
        <begin position="279"/>
        <end position="297"/>
    </location>
</feature>